<evidence type="ECO:0008006" key="4">
    <source>
        <dbReference type="Google" id="ProtNLM"/>
    </source>
</evidence>
<comment type="caution">
    <text evidence="2">The sequence shown here is derived from an EMBL/GenBank/DDBJ whole genome shotgun (WGS) entry which is preliminary data.</text>
</comment>
<dbReference type="EMBL" id="JBHRTN010000008">
    <property type="protein sequence ID" value="MFC3125001.1"/>
    <property type="molecule type" value="Genomic_DNA"/>
</dbReference>
<protein>
    <recommendedName>
        <fullName evidence="4">Heme exporter protein D</fullName>
    </recommendedName>
</protein>
<organism evidence="2 3">
    <name type="scientific">Teichococcus globiformis</name>
    <dbReference type="NCBI Taxonomy" id="2307229"/>
    <lineage>
        <taxon>Bacteria</taxon>
        <taxon>Pseudomonadati</taxon>
        <taxon>Pseudomonadota</taxon>
        <taxon>Alphaproteobacteria</taxon>
        <taxon>Acetobacterales</taxon>
        <taxon>Roseomonadaceae</taxon>
        <taxon>Roseomonas</taxon>
    </lineage>
</organism>
<reference evidence="3" key="1">
    <citation type="journal article" date="2019" name="Int. J. Syst. Evol. Microbiol.">
        <title>The Global Catalogue of Microorganisms (GCM) 10K type strain sequencing project: providing services to taxonomists for standard genome sequencing and annotation.</title>
        <authorList>
            <consortium name="The Broad Institute Genomics Platform"/>
            <consortium name="The Broad Institute Genome Sequencing Center for Infectious Disease"/>
            <person name="Wu L."/>
            <person name="Ma J."/>
        </authorList>
    </citation>
    <scope>NUCLEOTIDE SEQUENCE [LARGE SCALE GENOMIC DNA]</scope>
    <source>
        <strain evidence="3">KCTC 52094</strain>
    </source>
</reference>
<keyword evidence="1" id="KW-0812">Transmembrane</keyword>
<evidence type="ECO:0000313" key="3">
    <source>
        <dbReference type="Proteomes" id="UP001595593"/>
    </source>
</evidence>
<gene>
    <name evidence="2" type="ORF">ACFOD4_08010</name>
</gene>
<sequence length="52" mass="5887">MSLHWWHVAAAWALAALGFGIMAAMAARRHTAAKRRVALLGSRNSMRERRRD</sequence>
<keyword evidence="1" id="KW-0472">Membrane</keyword>
<keyword evidence="1" id="KW-1133">Transmembrane helix</keyword>
<dbReference type="RefSeq" id="WP_379595423.1">
    <property type="nucleotide sequence ID" value="NZ_JBHRTN010000008.1"/>
</dbReference>
<accession>A0ABV7G0I5</accession>
<dbReference type="Proteomes" id="UP001595593">
    <property type="component" value="Unassembled WGS sequence"/>
</dbReference>
<keyword evidence="3" id="KW-1185">Reference proteome</keyword>
<evidence type="ECO:0000313" key="2">
    <source>
        <dbReference type="EMBL" id="MFC3125001.1"/>
    </source>
</evidence>
<feature type="transmembrane region" description="Helical" evidence="1">
    <location>
        <begin position="6"/>
        <end position="27"/>
    </location>
</feature>
<proteinExistence type="predicted"/>
<name>A0ABV7G0I5_9PROT</name>
<evidence type="ECO:0000256" key="1">
    <source>
        <dbReference type="SAM" id="Phobius"/>
    </source>
</evidence>